<organism evidence="1 2">
    <name type="scientific">Elysia marginata</name>
    <dbReference type="NCBI Taxonomy" id="1093978"/>
    <lineage>
        <taxon>Eukaryota</taxon>
        <taxon>Metazoa</taxon>
        <taxon>Spiralia</taxon>
        <taxon>Lophotrochozoa</taxon>
        <taxon>Mollusca</taxon>
        <taxon>Gastropoda</taxon>
        <taxon>Heterobranchia</taxon>
        <taxon>Euthyneura</taxon>
        <taxon>Panpulmonata</taxon>
        <taxon>Sacoglossa</taxon>
        <taxon>Placobranchoidea</taxon>
        <taxon>Plakobranchidae</taxon>
        <taxon>Elysia</taxon>
    </lineage>
</organism>
<reference evidence="1 2" key="1">
    <citation type="journal article" date="2021" name="Elife">
        <title>Chloroplast acquisition without the gene transfer in kleptoplastic sea slugs, Plakobranchus ocellatus.</title>
        <authorList>
            <person name="Maeda T."/>
            <person name="Takahashi S."/>
            <person name="Yoshida T."/>
            <person name="Shimamura S."/>
            <person name="Takaki Y."/>
            <person name="Nagai Y."/>
            <person name="Toyoda A."/>
            <person name="Suzuki Y."/>
            <person name="Arimoto A."/>
            <person name="Ishii H."/>
            <person name="Satoh N."/>
            <person name="Nishiyama T."/>
            <person name="Hasebe M."/>
            <person name="Maruyama T."/>
            <person name="Minagawa J."/>
            <person name="Obokata J."/>
            <person name="Shigenobu S."/>
        </authorList>
    </citation>
    <scope>NUCLEOTIDE SEQUENCE [LARGE SCALE GENOMIC DNA]</scope>
</reference>
<keyword evidence="2" id="KW-1185">Reference proteome</keyword>
<gene>
    <name evidence="1" type="ORF">ElyMa_004822800</name>
</gene>
<protein>
    <submittedName>
        <fullName evidence="1">Uncharacterized protein</fullName>
    </submittedName>
</protein>
<evidence type="ECO:0000313" key="1">
    <source>
        <dbReference type="EMBL" id="GFS10939.1"/>
    </source>
</evidence>
<dbReference type="EMBL" id="BMAT01009641">
    <property type="protein sequence ID" value="GFS10939.1"/>
    <property type="molecule type" value="Genomic_DNA"/>
</dbReference>
<dbReference type="Proteomes" id="UP000762676">
    <property type="component" value="Unassembled WGS sequence"/>
</dbReference>
<comment type="caution">
    <text evidence="1">The sequence shown here is derived from an EMBL/GenBank/DDBJ whole genome shotgun (WGS) entry which is preliminary data.</text>
</comment>
<name>A0AAV4IKS8_9GAST</name>
<accession>A0AAV4IKS8</accession>
<dbReference type="AlphaFoldDB" id="A0AAV4IKS8"/>
<sequence length="153" mass="16919">MAPYSKNFAIQLSQLSTTPDTVLAAALRFENLPPTISVLTCPNHLVQTHPTDSGQGGWWSSCFSHPPTFLRTQCSMVAQGMTSILKFSGVIACCRLRVVPISVRTLTFVLLSVHFTLSMRLYNHISASSLSSSFFCVHASHPYINTDHIIHLR</sequence>
<evidence type="ECO:0000313" key="2">
    <source>
        <dbReference type="Proteomes" id="UP000762676"/>
    </source>
</evidence>
<proteinExistence type="predicted"/>